<feature type="signal peptide" evidence="2">
    <location>
        <begin position="1"/>
        <end position="24"/>
    </location>
</feature>
<dbReference type="RefSeq" id="XP_001744326.1">
    <property type="nucleotide sequence ID" value="XM_001744274.1"/>
</dbReference>
<sequence>MTLLLAMLLLPVMLMMLPLSPILSRLYTKLQQWNAATNRLLVAGADMTLLVQLVWQDNGAGWHATETSTPATSGQIGWVGRRWLAMRHGSQLQYCTVETNPDSTLCVSGAIERLEDRPLDYRHLLPLPGNEDHEHGPALLVLGEPCVISQYRSEAADLFLAPNSLPASSDQGLVGVQPASKAQGLEPPLLRPSTDTHRSPVDQQLAAIDGVACTPARRAWACYCNLDHRVFVALTDLPNATEWFQLQLPAAQPIYGLAFSGSRLVWSERQTASHSSASDGMADAMASLFPTSSRQDSTLAHFTAEVAPLLPPESRLAWYAALQRSASRKESPVRTSQAGFGKSTNKSRARARAKTSTQAVGAGQANLLTKTQPATNWTPVHIQSPANAQIELVVNRAEANPSPPINEATVTARARTARTDEVSTPTTDGMVEANKIATDTNTTANAPTTVVTEALEGGATSRHSSQSGSPSPTPRSNKTPSPTPPASPTLMRRTIVPPKSSSNEESSFELRLPGASLLPPLAQEPGRAGIVLLEEPSKPATTESSDHRAWLQQMMGAQLRRFEQRMNERVDTLEANVDARLGRLQDSLDLLTLLVQRGGGMGSERQEQP</sequence>
<evidence type="ECO:0000313" key="3">
    <source>
        <dbReference type="EMBL" id="EDQ91029.1"/>
    </source>
</evidence>
<reference evidence="3 4" key="1">
    <citation type="journal article" date="2008" name="Nature">
        <title>The genome of the choanoflagellate Monosiga brevicollis and the origin of metazoans.</title>
        <authorList>
            <consortium name="JGI Sequencing"/>
            <person name="King N."/>
            <person name="Westbrook M.J."/>
            <person name="Young S.L."/>
            <person name="Kuo A."/>
            <person name="Abedin M."/>
            <person name="Chapman J."/>
            <person name="Fairclough S."/>
            <person name="Hellsten U."/>
            <person name="Isogai Y."/>
            <person name="Letunic I."/>
            <person name="Marr M."/>
            <person name="Pincus D."/>
            <person name="Putnam N."/>
            <person name="Rokas A."/>
            <person name="Wright K.J."/>
            <person name="Zuzow R."/>
            <person name="Dirks W."/>
            <person name="Good M."/>
            <person name="Goodstein D."/>
            <person name="Lemons D."/>
            <person name="Li W."/>
            <person name="Lyons J.B."/>
            <person name="Morris A."/>
            <person name="Nichols S."/>
            <person name="Richter D.J."/>
            <person name="Salamov A."/>
            <person name="Bork P."/>
            <person name="Lim W.A."/>
            <person name="Manning G."/>
            <person name="Miller W.T."/>
            <person name="McGinnis W."/>
            <person name="Shapiro H."/>
            <person name="Tjian R."/>
            <person name="Grigoriev I.V."/>
            <person name="Rokhsar D."/>
        </authorList>
    </citation>
    <scope>NUCLEOTIDE SEQUENCE [LARGE SCALE GENOMIC DNA]</scope>
    <source>
        <strain evidence="4">MX1 / ATCC 50154</strain>
    </source>
</reference>
<gene>
    <name evidence="3" type="ORF">MONBRDRAFT_36360</name>
</gene>
<evidence type="ECO:0000256" key="1">
    <source>
        <dbReference type="SAM" id="MobiDB-lite"/>
    </source>
</evidence>
<proteinExistence type="predicted"/>
<feature type="compositionally biased region" description="Polar residues" evidence="1">
    <location>
        <begin position="333"/>
        <end position="344"/>
    </location>
</feature>
<feature type="region of interest" description="Disordered" evidence="1">
    <location>
        <begin position="328"/>
        <end position="348"/>
    </location>
</feature>
<feature type="region of interest" description="Disordered" evidence="1">
    <location>
        <begin position="456"/>
        <end position="508"/>
    </location>
</feature>
<feature type="chain" id="PRO_5002742408" evidence="2">
    <location>
        <begin position="25"/>
        <end position="609"/>
    </location>
</feature>
<feature type="compositionally biased region" description="Low complexity" evidence="1">
    <location>
        <begin position="456"/>
        <end position="480"/>
    </location>
</feature>
<protein>
    <submittedName>
        <fullName evidence="3">Uncharacterized protein</fullName>
    </submittedName>
</protein>
<keyword evidence="2" id="KW-0732">Signal</keyword>
<dbReference type="AlphaFoldDB" id="A9UV69"/>
<dbReference type="InParanoid" id="A9UV69"/>
<dbReference type="EMBL" id="CH991546">
    <property type="protein sequence ID" value="EDQ91029.1"/>
    <property type="molecule type" value="Genomic_DNA"/>
</dbReference>
<evidence type="ECO:0000313" key="4">
    <source>
        <dbReference type="Proteomes" id="UP000001357"/>
    </source>
</evidence>
<keyword evidence="4" id="KW-1185">Reference proteome</keyword>
<accession>A9UV69</accession>
<dbReference type="Proteomes" id="UP000001357">
    <property type="component" value="Unassembled WGS sequence"/>
</dbReference>
<evidence type="ECO:0000256" key="2">
    <source>
        <dbReference type="SAM" id="SignalP"/>
    </source>
</evidence>
<name>A9UV69_MONBE</name>
<dbReference type="GeneID" id="5889423"/>
<organism evidence="3 4">
    <name type="scientific">Monosiga brevicollis</name>
    <name type="common">Choanoflagellate</name>
    <dbReference type="NCBI Taxonomy" id="81824"/>
    <lineage>
        <taxon>Eukaryota</taxon>
        <taxon>Choanoflagellata</taxon>
        <taxon>Craspedida</taxon>
        <taxon>Salpingoecidae</taxon>
        <taxon>Monosiga</taxon>
    </lineage>
</organism>
<dbReference type="KEGG" id="mbr:MONBRDRAFT_36360"/>